<evidence type="ECO:0000256" key="5">
    <source>
        <dbReference type="ARBA" id="ARBA00022840"/>
    </source>
</evidence>
<accession>A0A8J6QU22</accession>
<keyword evidence="6" id="KW-0238">DNA-binding</keyword>
<evidence type="ECO:0000259" key="13">
    <source>
        <dbReference type="PROSITE" id="PS51198"/>
    </source>
</evidence>
<dbReference type="Gene3D" id="1.10.10.160">
    <property type="match status" value="1"/>
</dbReference>
<evidence type="ECO:0000256" key="4">
    <source>
        <dbReference type="ARBA" id="ARBA00022806"/>
    </source>
</evidence>
<evidence type="ECO:0000313" key="15">
    <source>
        <dbReference type="EMBL" id="MBD1389377.1"/>
    </source>
</evidence>
<dbReference type="PROSITE" id="PS51198">
    <property type="entry name" value="UVRD_HELICASE_ATP_BIND"/>
    <property type="match status" value="1"/>
</dbReference>
<evidence type="ECO:0000256" key="6">
    <source>
        <dbReference type="ARBA" id="ARBA00023125"/>
    </source>
</evidence>
<keyword evidence="7" id="KW-0413">Isomerase</keyword>
<dbReference type="Gene3D" id="1.10.486.10">
    <property type="entry name" value="PCRA, domain 4"/>
    <property type="match status" value="1"/>
</dbReference>
<comment type="catalytic activity">
    <reaction evidence="11">
        <text>ATP + H2O = ADP + phosphate + H(+)</text>
        <dbReference type="Rhea" id="RHEA:13065"/>
        <dbReference type="ChEBI" id="CHEBI:15377"/>
        <dbReference type="ChEBI" id="CHEBI:15378"/>
        <dbReference type="ChEBI" id="CHEBI:30616"/>
        <dbReference type="ChEBI" id="CHEBI:43474"/>
        <dbReference type="ChEBI" id="CHEBI:456216"/>
        <dbReference type="EC" id="5.6.2.4"/>
    </reaction>
</comment>
<dbReference type="AlphaFoldDB" id="A0A8J6QU22"/>
<evidence type="ECO:0000256" key="9">
    <source>
        <dbReference type="ARBA" id="ARBA00034808"/>
    </source>
</evidence>
<dbReference type="SUPFAM" id="SSF52540">
    <property type="entry name" value="P-loop containing nucleoside triphosphate hydrolases"/>
    <property type="match status" value="1"/>
</dbReference>
<dbReference type="InterPro" id="IPR000212">
    <property type="entry name" value="DNA_helicase_UvrD/REP"/>
</dbReference>
<dbReference type="PANTHER" id="PTHR11070:SF2">
    <property type="entry name" value="ATP-DEPENDENT DNA HELICASE SRS2"/>
    <property type="match status" value="1"/>
</dbReference>
<dbReference type="Pfam" id="PF13361">
    <property type="entry name" value="UvrD_C"/>
    <property type="match status" value="1"/>
</dbReference>
<dbReference type="Pfam" id="PF00580">
    <property type="entry name" value="UvrD-helicase"/>
    <property type="match status" value="2"/>
</dbReference>
<keyword evidence="2 12" id="KW-0547">Nucleotide-binding</keyword>
<evidence type="ECO:0000256" key="7">
    <source>
        <dbReference type="ARBA" id="ARBA00023235"/>
    </source>
</evidence>
<evidence type="ECO:0000256" key="11">
    <source>
        <dbReference type="ARBA" id="ARBA00048988"/>
    </source>
</evidence>
<keyword evidence="3 12" id="KW-0378">Hydrolase</keyword>
<protein>
    <recommendedName>
        <fullName evidence="9">DNA 3'-5' helicase</fullName>
        <ecNumber evidence="9">5.6.2.4</ecNumber>
    </recommendedName>
    <alternativeName>
        <fullName evidence="10">DNA 3'-5' helicase II</fullName>
    </alternativeName>
</protein>
<dbReference type="GO" id="GO:0016787">
    <property type="term" value="F:hydrolase activity"/>
    <property type="evidence" value="ECO:0007669"/>
    <property type="project" value="UniProtKB-UniRule"/>
</dbReference>
<feature type="binding site" evidence="12">
    <location>
        <begin position="22"/>
        <end position="29"/>
    </location>
    <ligand>
        <name>ATP</name>
        <dbReference type="ChEBI" id="CHEBI:30616"/>
    </ligand>
</feature>
<proteinExistence type="inferred from homology"/>
<keyword evidence="4 12" id="KW-0347">Helicase</keyword>
<organism evidence="15 16">
    <name type="scientific">Neiella litorisoli</name>
    <dbReference type="NCBI Taxonomy" id="2771431"/>
    <lineage>
        <taxon>Bacteria</taxon>
        <taxon>Pseudomonadati</taxon>
        <taxon>Pseudomonadota</taxon>
        <taxon>Gammaproteobacteria</taxon>
        <taxon>Alteromonadales</taxon>
        <taxon>Echinimonadaceae</taxon>
        <taxon>Neiella</taxon>
    </lineage>
</organism>
<dbReference type="InterPro" id="IPR013986">
    <property type="entry name" value="DExx_box_DNA_helicase_dom_sf"/>
</dbReference>
<evidence type="ECO:0000259" key="14">
    <source>
        <dbReference type="PROSITE" id="PS51217"/>
    </source>
</evidence>
<gene>
    <name evidence="15" type="ORF">IC617_08060</name>
</gene>
<keyword evidence="16" id="KW-1185">Reference proteome</keyword>
<reference evidence="15" key="1">
    <citation type="submission" date="2020-09" db="EMBL/GenBank/DDBJ databases">
        <title>A novel bacterium of genus Neiella, isolated from South China Sea.</title>
        <authorList>
            <person name="Huang H."/>
            <person name="Mo K."/>
            <person name="Hu Y."/>
        </authorList>
    </citation>
    <scope>NUCLEOTIDE SEQUENCE</scope>
    <source>
        <strain evidence="15">HB171785</strain>
    </source>
</reference>
<evidence type="ECO:0000256" key="1">
    <source>
        <dbReference type="ARBA" id="ARBA00009922"/>
    </source>
</evidence>
<evidence type="ECO:0000256" key="10">
    <source>
        <dbReference type="ARBA" id="ARBA00034923"/>
    </source>
</evidence>
<comment type="catalytic activity">
    <reaction evidence="8">
        <text>Couples ATP hydrolysis with the unwinding of duplex DNA by translocating in the 3'-5' direction.</text>
        <dbReference type="EC" id="5.6.2.4"/>
    </reaction>
</comment>
<dbReference type="InterPro" id="IPR014017">
    <property type="entry name" value="DNA_helicase_UvrD-like_C"/>
</dbReference>
<dbReference type="Proteomes" id="UP000638014">
    <property type="component" value="Unassembled WGS sequence"/>
</dbReference>
<dbReference type="RefSeq" id="WP_191144485.1">
    <property type="nucleotide sequence ID" value="NZ_JACXAF010000009.1"/>
</dbReference>
<dbReference type="InterPro" id="IPR014016">
    <property type="entry name" value="UvrD-like_ATP-bd"/>
</dbReference>
<evidence type="ECO:0000256" key="12">
    <source>
        <dbReference type="PROSITE-ProRule" id="PRU00560"/>
    </source>
</evidence>
<dbReference type="GO" id="GO:0003677">
    <property type="term" value="F:DNA binding"/>
    <property type="evidence" value="ECO:0007669"/>
    <property type="project" value="UniProtKB-KW"/>
</dbReference>
<feature type="domain" description="UvrD-like helicase ATP-binding" evidence="13">
    <location>
        <begin position="1"/>
        <end position="261"/>
    </location>
</feature>
<evidence type="ECO:0000256" key="2">
    <source>
        <dbReference type="ARBA" id="ARBA00022741"/>
    </source>
</evidence>
<dbReference type="InterPro" id="IPR027417">
    <property type="entry name" value="P-loop_NTPase"/>
</dbReference>
<feature type="domain" description="UvrD-like helicase C-terminal" evidence="14">
    <location>
        <begin position="262"/>
        <end position="511"/>
    </location>
</feature>
<comment type="similarity">
    <text evidence="1">Belongs to the helicase family. UvrD subfamily.</text>
</comment>
<name>A0A8J6QU22_9GAMM</name>
<dbReference type="PANTHER" id="PTHR11070">
    <property type="entry name" value="UVRD / RECB / PCRA DNA HELICASE FAMILY MEMBER"/>
    <property type="match status" value="1"/>
</dbReference>
<evidence type="ECO:0000256" key="8">
    <source>
        <dbReference type="ARBA" id="ARBA00034617"/>
    </source>
</evidence>
<comment type="caution">
    <text evidence="15">The sequence shown here is derived from an EMBL/GenBank/DDBJ whole genome shotgun (WGS) entry which is preliminary data.</text>
</comment>
<dbReference type="EMBL" id="JACXAF010000009">
    <property type="protein sequence ID" value="MBD1389377.1"/>
    <property type="molecule type" value="Genomic_DNA"/>
</dbReference>
<dbReference type="PROSITE" id="PS51217">
    <property type="entry name" value="UVRD_HELICASE_CTER"/>
    <property type="match status" value="1"/>
</dbReference>
<sequence length="593" mass="66534">MTYTTNQTNVIHMSDDHQLVCALPGSGKTHTMVGVAEYLTQHARNRVGMVTFTNEATSEMQGRIKSVLSQSALERVQIGTFDSLMLQMWRQLRLPNKLLIGGEHTVWVDRVKRHLGLHKWTVGQADYWIGHYGRQVHPGEDKASHPPVTFELYAEYEAMLQRYHRVDLNGVARQVVAALARGELSPMPKTHLLVDEFQDTSELQYLWLEAHGENGTKLTCVGDDDQSIYGWRGSQGYAIMVRFQQKFSAHTHFLSTCFRCSPEILDGAVRVVEDNEDRIEKEMMCSIPPGQSVLKAYAFGSWDKELSALIDTVAVEPHHWAILARTNFVLNDVETALASYGITVRRLGGQSIWDKPDAIGTAMLLKICAQPFNRSALINALGFLHEHESIIEEIVHAAERAKGFGFVNHSEQWCTATSMLHEQLIGLHTDTHEVGVMQERANKLLELLSVAQSRERDKLGLAGSVIDMVMKLKGSWLERIEKLVEMCESKQGKKDDCRSLLTLATFHGSKGLEFERVWMPKMTSDICPSKNSSDLAEERRLCFVAMTRAKRVLIGSCPKTPSPFLITGFGELVSPKSDSDELAELKKMVGDVA</sequence>
<evidence type="ECO:0000313" key="16">
    <source>
        <dbReference type="Proteomes" id="UP000638014"/>
    </source>
</evidence>
<dbReference type="GO" id="GO:0000725">
    <property type="term" value="P:recombinational repair"/>
    <property type="evidence" value="ECO:0007669"/>
    <property type="project" value="TreeGrafter"/>
</dbReference>
<dbReference type="GO" id="GO:0043138">
    <property type="term" value="F:3'-5' DNA helicase activity"/>
    <property type="evidence" value="ECO:0007669"/>
    <property type="project" value="UniProtKB-EC"/>
</dbReference>
<dbReference type="GO" id="GO:0005524">
    <property type="term" value="F:ATP binding"/>
    <property type="evidence" value="ECO:0007669"/>
    <property type="project" value="UniProtKB-UniRule"/>
</dbReference>
<dbReference type="CDD" id="cd17932">
    <property type="entry name" value="DEXQc_UvrD"/>
    <property type="match status" value="1"/>
</dbReference>
<keyword evidence="5 12" id="KW-0067">ATP-binding</keyword>
<dbReference type="EC" id="5.6.2.4" evidence="9"/>
<evidence type="ECO:0000256" key="3">
    <source>
        <dbReference type="ARBA" id="ARBA00022801"/>
    </source>
</evidence>
<dbReference type="Gene3D" id="3.40.50.300">
    <property type="entry name" value="P-loop containing nucleotide triphosphate hydrolases"/>
    <property type="match status" value="2"/>
</dbReference>